<organism evidence="2 3">
    <name type="scientific">Pelotomaculum propionicicum</name>
    <dbReference type="NCBI Taxonomy" id="258475"/>
    <lineage>
        <taxon>Bacteria</taxon>
        <taxon>Bacillati</taxon>
        <taxon>Bacillota</taxon>
        <taxon>Clostridia</taxon>
        <taxon>Eubacteriales</taxon>
        <taxon>Desulfotomaculaceae</taxon>
        <taxon>Pelotomaculum</taxon>
    </lineage>
</organism>
<comment type="caution">
    <text evidence="2">The sequence shown here is derived from an EMBL/GenBank/DDBJ whole genome shotgun (WGS) entry which is preliminary data.</text>
</comment>
<gene>
    <name evidence="2" type="ORF">Pmgp_01742</name>
</gene>
<evidence type="ECO:0000256" key="1">
    <source>
        <dbReference type="SAM" id="Phobius"/>
    </source>
</evidence>
<keyword evidence="3" id="KW-1185">Reference proteome</keyword>
<feature type="transmembrane region" description="Helical" evidence="1">
    <location>
        <begin position="6"/>
        <end position="26"/>
    </location>
</feature>
<proteinExistence type="predicted"/>
<dbReference type="AlphaFoldDB" id="A0A4Y7RRN6"/>
<evidence type="ECO:0000313" key="3">
    <source>
        <dbReference type="Proteomes" id="UP000297597"/>
    </source>
</evidence>
<dbReference type="EMBL" id="QFFZ01000015">
    <property type="protein sequence ID" value="TEB11379.1"/>
    <property type="molecule type" value="Genomic_DNA"/>
</dbReference>
<keyword evidence="1" id="KW-0812">Transmembrane</keyword>
<dbReference type="Proteomes" id="UP000297597">
    <property type="component" value="Unassembled WGS sequence"/>
</dbReference>
<dbReference type="RefSeq" id="WP_134213599.1">
    <property type="nucleotide sequence ID" value="NZ_QFFZ01000015.1"/>
</dbReference>
<accession>A0A4Y7RRN6</accession>
<reference evidence="2 3" key="1">
    <citation type="journal article" date="2018" name="Environ. Microbiol.">
        <title>Novel energy conservation strategies and behaviour of Pelotomaculum schinkii driving syntrophic propionate catabolism.</title>
        <authorList>
            <person name="Hidalgo-Ahumada C.A.P."/>
            <person name="Nobu M.K."/>
            <person name="Narihiro T."/>
            <person name="Tamaki H."/>
            <person name="Liu W.T."/>
            <person name="Kamagata Y."/>
            <person name="Stams A.J.M."/>
            <person name="Imachi H."/>
            <person name="Sousa D.Z."/>
        </authorList>
    </citation>
    <scope>NUCLEOTIDE SEQUENCE [LARGE SCALE GENOMIC DNA]</scope>
    <source>
        <strain evidence="2 3">MGP</strain>
    </source>
</reference>
<keyword evidence="1" id="KW-1133">Transmembrane helix</keyword>
<name>A0A4Y7RRN6_9FIRM</name>
<evidence type="ECO:0000313" key="2">
    <source>
        <dbReference type="EMBL" id="TEB11379.1"/>
    </source>
</evidence>
<sequence>MYESALFSMISGLTGVALGGVITWVVSKHFYIKASIDLERQTKILIELNEIIAGFLESQDIKGLSISRGKDGLLSGIIYQIPRQQSQGD</sequence>
<keyword evidence="1" id="KW-0472">Membrane</keyword>
<protein>
    <submittedName>
        <fullName evidence="2">Uncharacterized protein</fullName>
    </submittedName>
</protein>